<evidence type="ECO:0000259" key="3">
    <source>
        <dbReference type="Pfam" id="PF00582"/>
    </source>
</evidence>
<dbReference type="Gene3D" id="3.40.50.620">
    <property type="entry name" value="HUPs"/>
    <property type="match status" value="1"/>
</dbReference>
<accession>A0A967F1A6</accession>
<dbReference type="InterPro" id="IPR014729">
    <property type="entry name" value="Rossmann-like_a/b/a_fold"/>
</dbReference>
<dbReference type="EMBL" id="JAAQPH010000021">
    <property type="protein sequence ID" value="NIA71328.1"/>
    <property type="molecule type" value="Genomic_DNA"/>
</dbReference>
<comment type="subcellular location">
    <subcellularLocation>
        <location evidence="2">Cytoplasm</location>
    </subcellularLocation>
</comment>
<proteinExistence type="inferred from homology"/>
<gene>
    <name evidence="4" type="ORF">HBA54_22265</name>
</gene>
<dbReference type="Proteomes" id="UP000761264">
    <property type="component" value="Unassembled WGS sequence"/>
</dbReference>
<dbReference type="CDD" id="cd00293">
    <property type="entry name" value="USP-like"/>
    <property type="match status" value="1"/>
</dbReference>
<comment type="caution">
    <text evidence="4">The sequence shown here is derived from an EMBL/GenBank/DDBJ whole genome shotgun (WGS) entry which is preliminary data.</text>
</comment>
<feature type="domain" description="UspA" evidence="3">
    <location>
        <begin position="1"/>
        <end position="140"/>
    </location>
</feature>
<evidence type="ECO:0000256" key="2">
    <source>
        <dbReference type="PIRNR" id="PIRNR006276"/>
    </source>
</evidence>
<dbReference type="RefSeq" id="WP_167228852.1">
    <property type="nucleotide sequence ID" value="NZ_JAAQPH010000021.1"/>
</dbReference>
<dbReference type="SUPFAM" id="SSF52402">
    <property type="entry name" value="Adenine nucleotide alpha hydrolases-like"/>
    <property type="match status" value="1"/>
</dbReference>
<dbReference type="PIRSF" id="PIRSF006276">
    <property type="entry name" value="UspA"/>
    <property type="match status" value="1"/>
</dbReference>
<dbReference type="PRINTS" id="PR01438">
    <property type="entry name" value="UNVRSLSTRESS"/>
</dbReference>
<protein>
    <recommendedName>
        <fullName evidence="2">Universal stress protein</fullName>
    </recommendedName>
</protein>
<dbReference type="PANTHER" id="PTHR46268">
    <property type="entry name" value="STRESS RESPONSE PROTEIN NHAX"/>
    <property type="match status" value="1"/>
</dbReference>
<reference evidence="4" key="1">
    <citation type="submission" date="2020-03" db="EMBL/GenBank/DDBJ databases">
        <title>Genome of Pelagibius litoralis DSM 21314T.</title>
        <authorList>
            <person name="Wang G."/>
        </authorList>
    </citation>
    <scope>NUCLEOTIDE SEQUENCE</scope>
    <source>
        <strain evidence="4">DSM 21314</strain>
    </source>
</reference>
<comment type="similarity">
    <text evidence="1 2">Belongs to the universal stress protein A family.</text>
</comment>
<dbReference type="InterPro" id="IPR006016">
    <property type="entry name" value="UspA"/>
</dbReference>
<name>A0A967F1A6_9PROT</name>
<evidence type="ECO:0000313" key="4">
    <source>
        <dbReference type="EMBL" id="NIA71328.1"/>
    </source>
</evidence>
<dbReference type="AlphaFoldDB" id="A0A967F1A6"/>
<keyword evidence="5" id="KW-1185">Reference proteome</keyword>
<keyword evidence="2" id="KW-0963">Cytoplasm</keyword>
<dbReference type="GO" id="GO:0005737">
    <property type="term" value="C:cytoplasm"/>
    <property type="evidence" value="ECO:0007669"/>
    <property type="project" value="UniProtKB-SubCell"/>
</dbReference>
<dbReference type="Pfam" id="PF00582">
    <property type="entry name" value="Usp"/>
    <property type="match status" value="1"/>
</dbReference>
<dbReference type="PANTHER" id="PTHR46268:SF6">
    <property type="entry name" value="UNIVERSAL STRESS PROTEIN UP12"/>
    <property type="match status" value="1"/>
</dbReference>
<evidence type="ECO:0000313" key="5">
    <source>
        <dbReference type="Proteomes" id="UP000761264"/>
    </source>
</evidence>
<dbReference type="InterPro" id="IPR006015">
    <property type="entry name" value="Universal_stress_UspA"/>
</dbReference>
<sequence>MYEHILVPVDIEQMETSEKAVRTAVRIAQDYEATLHFLTVVAPLGSFASTFFPDGFSKEVSKAAREKLHAFTHSRNLDGLKVQHVVAHGAIYDQILSIAGKVNADLVVMASHRPELSDYLLGPNAARVVRHANCSVMVVRE</sequence>
<evidence type="ECO:0000256" key="1">
    <source>
        <dbReference type="ARBA" id="ARBA00008791"/>
    </source>
</evidence>
<organism evidence="4 5">
    <name type="scientific">Pelagibius litoralis</name>
    <dbReference type="NCBI Taxonomy" id="374515"/>
    <lineage>
        <taxon>Bacteria</taxon>
        <taxon>Pseudomonadati</taxon>
        <taxon>Pseudomonadota</taxon>
        <taxon>Alphaproteobacteria</taxon>
        <taxon>Rhodospirillales</taxon>
        <taxon>Rhodovibrionaceae</taxon>
        <taxon>Pelagibius</taxon>
    </lineage>
</organism>